<dbReference type="EMBL" id="CAJJDN010000114">
    <property type="protein sequence ID" value="CAD8117448.1"/>
    <property type="molecule type" value="Genomic_DNA"/>
</dbReference>
<dbReference type="Proteomes" id="UP000692954">
    <property type="component" value="Unassembled WGS sequence"/>
</dbReference>
<feature type="signal peptide" evidence="2">
    <location>
        <begin position="1"/>
        <end position="22"/>
    </location>
</feature>
<feature type="transmembrane region" description="Helical" evidence="1">
    <location>
        <begin position="2850"/>
        <end position="2871"/>
    </location>
</feature>
<name>A0A8S1QNN3_9CILI</name>
<evidence type="ECO:0000313" key="4">
    <source>
        <dbReference type="Proteomes" id="UP000692954"/>
    </source>
</evidence>
<dbReference type="CDD" id="cd00064">
    <property type="entry name" value="FU"/>
    <property type="match status" value="1"/>
</dbReference>
<evidence type="ECO:0000313" key="3">
    <source>
        <dbReference type="EMBL" id="CAD8117448.1"/>
    </source>
</evidence>
<evidence type="ECO:0000256" key="2">
    <source>
        <dbReference type="SAM" id="SignalP"/>
    </source>
</evidence>
<reference evidence="3" key="1">
    <citation type="submission" date="2021-01" db="EMBL/GenBank/DDBJ databases">
        <authorList>
            <consortium name="Genoscope - CEA"/>
            <person name="William W."/>
        </authorList>
    </citation>
    <scope>NUCLEOTIDE SEQUENCE</scope>
</reference>
<feature type="transmembrane region" description="Helical" evidence="1">
    <location>
        <begin position="2696"/>
        <end position="2720"/>
    </location>
</feature>
<keyword evidence="4" id="KW-1185">Reference proteome</keyword>
<evidence type="ECO:0008006" key="5">
    <source>
        <dbReference type="Google" id="ProtNLM"/>
    </source>
</evidence>
<accession>A0A8S1QNN3</accession>
<feature type="transmembrane region" description="Helical" evidence="1">
    <location>
        <begin position="2658"/>
        <end position="2684"/>
    </location>
</feature>
<dbReference type="InterPro" id="IPR006212">
    <property type="entry name" value="Furin_repeat"/>
</dbReference>
<feature type="transmembrane region" description="Helical" evidence="1">
    <location>
        <begin position="2883"/>
        <end position="2908"/>
    </location>
</feature>
<organism evidence="3 4">
    <name type="scientific">Paramecium sonneborni</name>
    <dbReference type="NCBI Taxonomy" id="65129"/>
    <lineage>
        <taxon>Eukaryota</taxon>
        <taxon>Sar</taxon>
        <taxon>Alveolata</taxon>
        <taxon>Ciliophora</taxon>
        <taxon>Intramacronucleata</taxon>
        <taxon>Oligohymenophorea</taxon>
        <taxon>Peniculida</taxon>
        <taxon>Parameciidae</taxon>
        <taxon>Paramecium</taxon>
    </lineage>
</organism>
<feature type="chain" id="PRO_5035752716" description="Transmembrane protein" evidence="2">
    <location>
        <begin position="23"/>
        <end position="2999"/>
    </location>
</feature>
<evidence type="ECO:0000256" key="1">
    <source>
        <dbReference type="SAM" id="Phobius"/>
    </source>
</evidence>
<gene>
    <name evidence="3" type="ORF">PSON_ATCC_30995.1.T1140001</name>
</gene>
<protein>
    <recommendedName>
        <fullName evidence="5">Transmembrane protein</fullName>
    </recommendedName>
</protein>
<dbReference type="OrthoDB" id="297383at2759"/>
<comment type="caution">
    <text evidence="3">The sequence shown here is derived from an EMBL/GenBank/DDBJ whole genome shotgun (WGS) entry which is preliminary data.</text>
</comment>
<feature type="transmembrane region" description="Helical" evidence="1">
    <location>
        <begin position="2543"/>
        <end position="2565"/>
    </location>
</feature>
<keyword evidence="1" id="KW-1133">Transmembrane helix</keyword>
<feature type="transmembrane region" description="Helical" evidence="1">
    <location>
        <begin position="2740"/>
        <end position="2764"/>
    </location>
</feature>
<feature type="transmembrane region" description="Helical" evidence="1">
    <location>
        <begin position="2820"/>
        <end position="2838"/>
    </location>
</feature>
<keyword evidence="2" id="KW-0732">Signal</keyword>
<dbReference type="PANTHER" id="PTHR11319">
    <property type="entry name" value="G PROTEIN-COUPLED RECEPTOR-RELATED"/>
    <property type="match status" value="1"/>
</dbReference>
<keyword evidence="1" id="KW-0472">Membrane</keyword>
<dbReference type="PANTHER" id="PTHR11319:SF35">
    <property type="entry name" value="OUTER MEMBRANE PROTEIN PMPC-RELATED"/>
    <property type="match status" value="1"/>
</dbReference>
<keyword evidence="1" id="KW-0812">Transmembrane</keyword>
<proteinExistence type="predicted"/>
<sequence length="2999" mass="345460">MQKNSLSLLIALLLALFEQVYSSCNYISTDSTILSLLNPQLEIDVELEHEIFNSQKNIGYGLWFKYQPFLPISDISYYNIGKVSSEQFIYLLQQKETKFNLLTFYISISDETQTITHNVFYSFKTKIDTLVFNFEHEKYEGQWMLFYFYFNLQSEQTTIGFYSLEQTMKTKTQILNDIPALVKNIRHQIGGKYEITNQIGENLSLTQFIGRLSTIFSQGSVNIFQDFETFLLVCTIESECQESTYTISSIFQAFLGQSYQFGSTSVFEYPIYVIKGWLKLQPLEKSPLDTVIFRVTINQNYQNDTQIGDKALYLQYHQNTIPESNGFSISTYSYDFPTFNRYKSTAADVISDFGAQYLELLVKWHYIQYEIGTNNNQGQPIFQIYFPSQIENQKIFQWKNYIKHFTGTKMYFYVGGDKQSKNFLKGHISDMQLISYCKTPIITLFPNCHYSCLTCDGPNNNNCLSCPQNSQRIQSVNQKICSCKKRYLDIENQSICKPVSEIFPQMTEVELELNCPQGYDVCTEEQIVCSFGYFFYQNYGIDFRGQCLKCPGYSSLNTRSLILCSNCIFDQSSFHYLILMKTFCITQSKERTQIQNNIKQLKIQMEIMNQFQSRDFMILLIVKKDTLKNENCISCAKGCQTCQYELVCETCFPGYILSGDYLCIQCPGCSDCTIFLEKVQCKMCATRTYLSSNGACISCGQNCSSCDSNGICQYCDDPSKYFKTFDGHNCQICSITDCIYCFQYYLKNGITYTTLDINYEILEQNQESFYIGCALCQANLYYNQITLSCEEKPLISSTYDNCTFGLIINSFGKSECLISSTSKISTQNTDCQSISNCQQCIKRYSQFFTFCIICEDGFYSSTLNGQCLKCDSNCKTCVQQSQTYQDYWKWNIKAYYKYVFNYDDSHSFETYAVEIFKNDFEVVCTSCPLGFILNKFKCIKNCDLECLKCVIINEVATCVQCLETPYGFQKSLDSNGKCLACPSNCGACLDRTNYGIELFNPNFITSTTNLKYTRICYEQFHLDSFEGYYFNDQSLKTITFCEKYNKCYHKVIFVNNIYCSQNHFNRVAASFTGETLDAFKKSNIYISDLFEKGYLSAVETFELFQYLNEKVIREDQGEVCIIPQESNLFSKVQQNVFTVQSVSLLFIGQKFPTTVIVENVVYLRNFTTITFKNLQFAKDNFIELGFTLENTKNFEILDCIFTQIAGINKFYRFFFYPYIDSLSIINLIIENLKTQDWVQIFQFNFQLKSKISVVKLINLKIINSYFYSFRLFYFEGGGFNIIMKYINITNTTFEHFSSFIYLSTDGSFYDSYLLTQEVKLNAVTINEESVLFYFQGEGENQSQLKGLIVLDCIISQQSYLYNSNNFELQNIYISNTNIINSTIFSNNAFSSRRFYFEIIRNASIINCTIENVYYNEQQAIIHLISVQAISALNIQIKLFKLLKSRSTINIEYNDIYNKKSIIYIQCQVCILEDVEIEREYGLPEITILNSKKLTLNRIKFTQSILFRSKTLHKSVDCMLNYALYNNMYFYLYIGFYHNITINNLEIIDSITYNNPFIIIKAHDITDKIQKEYINIQNSRFESNMLVITKRNTISSIISLFSEQNCQINISRVVFNNNHLNQYIQDLTRQSASTLLIQLQQGNVQISNTIFKQNIVTNSTDSILYIKSINVLFQNNQFFKNNILEIQNFIKNVLLFEDGQYNGRSLMQAFPINSKGGNGQIFANKISIFNTSINNSFSLFGGGFYLVALDTGTILIENSIFQNTLTSLASSSFSTGGCLYIDAQLSKLHLQIYSTTIENSFSRVQGGGIYIVPSEQENFVTLQNLTVINCFSIQYGFFSYLQSSLQSINSKVQFSRAQFMVTQAGFMKFLSLLESPTKMDVGFIRTNNPLIKIKFGSILMKNCSFISTHIQFLIDIEFAHNILIKDMYIINSTILFSPLIRLSLRQQSSGYILIININAENVQQHTNYSDLGCQISTKPSLSSLECKGGIPQKNLIVDDYNQYNSQEQQQLCNQKEVYQQANYSFSLFEIDNLNQTHRLEVQGLNFDSIRCVSCTYGILRIKDIFQSQIENIFFNNIKILNSQCGQTGCLSFIQSEDDPFFRRDLLTNRRRILQKHDYINLIQQLGYQARIINSKFFNNYATFGGAVFIVQTKIIIHNCLFESNKAEMGGAFYYFSNESSMIIIESQIIENQAKIAGGLYLNKQQLQETVLLNVFLFNNNSTLFGSDVSENPRSLTISIDGGQTFLTKIKVKQSPTMIIDKIVVNPYKVLGQSERVKYLTLPSGRQIFSYKFFDLLQSEYIPYNLSFRIIALNKQNTQEKKLAGTTCTQTPTIINTTSGEAVQGLMGTLSYNKVKFNENTGDYNLDDLIIYFNPSYDDDIILRLNIQCSIILIPQYEVTPPYLIKNYISNYNLLVDIKTFQCQLGEFLNATSGGCTLCDIIQGQFSVQRGAQSCSYKDDQKIKSIKSSMIELRNSYWRAYYYSLTIEYCYHMTLNCVGGWQSGDKSCAAGHIGALCEQCDLYNIRGDGSYSVSSLYSCGSCEEISGNVLAIVSISIWTLVSIFMSVSSTVDMIEEYMIGFRLSALGVAVAINQISTAMLIKIFTNYLQIISTISTFQLQVPSQLTSIVNSVGNPIEQMAYSLDCFLINVSDIPIIYFRIIWSLIMAFSYITLFITFGGIAIMLNLAKYKFSYIPTAFIYVFIYLQPTLIGSLISQISYRVISDEYWIQGNVAYRYDTEHHVKWLLAFCIPLLLFFGAIIPAYLWYGVRKNLHCLNSTKVRQIWGYLYSEYKLYAYYWETIKIVQKELIIIVLAYYEDYIPIKASLVFLALFGYSFLATAKKPYNSNDLNYLDSKSTVACAVSFILASSIYTAQSSNIQEIVWPFYIIIGILNALFIVQMLIKILSAYFVKLSDQIDKVKNFINHHFPNLIIRYPFIAKILESRKKKLERIKCRFGKLRTYLRTQAKKRIGLRKEQIIIYCKMNNSEYLRKNNPNMSSKIG</sequence>